<name>A0AA36EZR2_OCTVU</name>
<sequence length="243" mass="24593">MIDEIESLKFSVPGFYQQLKFQTMAMHNSPYTTWSSAMDLNQATLDLQDYPRTGMNSTFPAFNDSNKCDEILSYLAEPPQQLCFWVKFALGSGSVSNDIATAGYGGGIVVVIVVLFIGGRVAIAARGVISCGSAGVSARATVAAAVIDVRAGSGIGPIAAVIGVVGSAAVDVREYVGNVSADGDGTAVAVSDIAVGGTTNAVTGAVIAIIANVVNCGYGSSIGGSVVMSTAATASSASIARVY</sequence>
<organism evidence="1 2">
    <name type="scientific">Octopus vulgaris</name>
    <name type="common">Common octopus</name>
    <dbReference type="NCBI Taxonomy" id="6645"/>
    <lineage>
        <taxon>Eukaryota</taxon>
        <taxon>Metazoa</taxon>
        <taxon>Spiralia</taxon>
        <taxon>Lophotrochozoa</taxon>
        <taxon>Mollusca</taxon>
        <taxon>Cephalopoda</taxon>
        <taxon>Coleoidea</taxon>
        <taxon>Octopodiformes</taxon>
        <taxon>Octopoda</taxon>
        <taxon>Incirrata</taxon>
        <taxon>Octopodidae</taxon>
        <taxon>Octopus</taxon>
    </lineage>
</organism>
<reference evidence="1" key="1">
    <citation type="submission" date="2023-08" db="EMBL/GenBank/DDBJ databases">
        <authorList>
            <person name="Alioto T."/>
            <person name="Alioto T."/>
            <person name="Gomez Garrido J."/>
        </authorList>
    </citation>
    <scope>NUCLEOTIDE SEQUENCE</scope>
</reference>
<accession>A0AA36EZR2</accession>
<keyword evidence="2" id="KW-1185">Reference proteome</keyword>
<evidence type="ECO:0000313" key="1">
    <source>
        <dbReference type="EMBL" id="CAI9717758.1"/>
    </source>
</evidence>
<gene>
    <name evidence="1" type="ORF">OCTVUL_1B004121</name>
</gene>
<proteinExistence type="predicted"/>
<dbReference type="EMBL" id="OX597815">
    <property type="protein sequence ID" value="CAI9717758.1"/>
    <property type="molecule type" value="Genomic_DNA"/>
</dbReference>
<dbReference type="AlphaFoldDB" id="A0AA36EZR2"/>
<evidence type="ECO:0000313" key="2">
    <source>
        <dbReference type="Proteomes" id="UP001162480"/>
    </source>
</evidence>
<protein>
    <submittedName>
        <fullName evidence="1">Uncharacterized protein</fullName>
    </submittedName>
</protein>
<dbReference type="Proteomes" id="UP001162480">
    <property type="component" value="Chromosome 2"/>
</dbReference>